<proteinExistence type="predicted"/>
<name>A0AC34QSP6_9BILA</name>
<reference evidence="2" key="1">
    <citation type="submission" date="2022-11" db="UniProtKB">
        <authorList>
            <consortium name="WormBaseParasite"/>
        </authorList>
    </citation>
    <scope>IDENTIFICATION</scope>
</reference>
<evidence type="ECO:0000313" key="1">
    <source>
        <dbReference type="Proteomes" id="UP000887576"/>
    </source>
</evidence>
<dbReference type="WBParaSite" id="JU765_v2.g18973.t1">
    <property type="protein sequence ID" value="JU765_v2.g18973.t1"/>
    <property type="gene ID" value="JU765_v2.g18973"/>
</dbReference>
<sequence length="245" mass="29190">MTRAEAVERVLFEKYKDERIRLKKLSKLVFFHQCEAGYAETIYYTNFYNIMRYLFFFTFLFLPITYDISPREEYKIEELIEVTEIPNRELEELIDWWVKKGCLSKEGNVVKLVTDEASWSKLEQFSKEQNQNQLGIVDEEEDEDERSTEEVNILDLMENFWNYIKNNMKLGYRNTNATVQNTHQVTPERLHKIVSMFMNDDSGSPTPTLDDIIAFMARKIRQNLVYMDNGAYYPTKELLEEGKTQ</sequence>
<protein>
    <submittedName>
        <fullName evidence="2">Uncharacterized protein</fullName>
    </submittedName>
</protein>
<accession>A0AC34QSP6</accession>
<dbReference type="Proteomes" id="UP000887576">
    <property type="component" value="Unplaced"/>
</dbReference>
<evidence type="ECO:0000313" key="2">
    <source>
        <dbReference type="WBParaSite" id="JU765_v2.g18973.t1"/>
    </source>
</evidence>
<organism evidence="1 2">
    <name type="scientific">Panagrolaimus sp. JU765</name>
    <dbReference type="NCBI Taxonomy" id="591449"/>
    <lineage>
        <taxon>Eukaryota</taxon>
        <taxon>Metazoa</taxon>
        <taxon>Ecdysozoa</taxon>
        <taxon>Nematoda</taxon>
        <taxon>Chromadorea</taxon>
        <taxon>Rhabditida</taxon>
        <taxon>Tylenchina</taxon>
        <taxon>Panagrolaimomorpha</taxon>
        <taxon>Panagrolaimoidea</taxon>
        <taxon>Panagrolaimidae</taxon>
        <taxon>Panagrolaimus</taxon>
    </lineage>
</organism>